<dbReference type="CDD" id="cd19490">
    <property type="entry name" value="XRCC2"/>
    <property type="match status" value="1"/>
</dbReference>
<reference evidence="2" key="4">
    <citation type="submission" date="2025-08" db="UniProtKB">
        <authorList>
            <consortium name="Ensembl"/>
        </authorList>
    </citation>
    <scope>IDENTIFICATION</scope>
</reference>
<proteinExistence type="predicted"/>
<dbReference type="AlphaFoldDB" id="A0A4W4GU11"/>
<feature type="domain" description="RecA family profile 1" evidence="1">
    <location>
        <begin position="16"/>
        <end position="206"/>
    </location>
</feature>
<dbReference type="GO" id="GO:0033063">
    <property type="term" value="C:Rad51B-Rad51C-Rad51D-XRCC2 complex"/>
    <property type="evidence" value="ECO:0007669"/>
    <property type="project" value="InterPro"/>
</dbReference>
<dbReference type="OMA" id="THRIFFS"/>
<dbReference type="GO" id="GO:0000724">
    <property type="term" value="P:double-strand break repair via homologous recombination"/>
    <property type="evidence" value="ECO:0007669"/>
    <property type="project" value="InterPro"/>
</dbReference>
<dbReference type="STRING" id="8005.ENSEEEP00000039680"/>
<gene>
    <name evidence="2" type="primary">XRCC2</name>
</gene>
<dbReference type="GeneID" id="113585896"/>
<dbReference type="Proteomes" id="UP000314983">
    <property type="component" value="Chromosome 10"/>
</dbReference>
<organism evidence="2 3">
    <name type="scientific">Electrophorus electricus</name>
    <name type="common">Electric eel</name>
    <name type="synonym">Gymnotus electricus</name>
    <dbReference type="NCBI Taxonomy" id="8005"/>
    <lineage>
        <taxon>Eukaryota</taxon>
        <taxon>Metazoa</taxon>
        <taxon>Chordata</taxon>
        <taxon>Craniata</taxon>
        <taxon>Vertebrata</taxon>
        <taxon>Euteleostomi</taxon>
        <taxon>Actinopterygii</taxon>
        <taxon>Neopterygii</taxon>
        <taxon>Teleostei</taxon>
        <taxon>Ostariophysi</taxon>
        <taxon>Gymnotiformes</taxon>
        <taxon>Gymnotoidei</taxon>
        <taxon>Gymnotidae</taxon>
        <taxon>Electrophorus</taxon>
    </lineage>
</organism>
<reference evidence="3" key="1">
    <citation type="journal article" date="2014" name="Science">
        <title>Nonhuman genetics. Genomic basis for the convergent evolution of electric organs.</title>
        <authorList>
            <person name="Gallant J.R."/>
            <person name="Traeger L.L."/>
            <person name="Volkening J.D."/>
            <person name="Moffett H."/>
            <person name="Chen P.H."/>
            <person name="Novina C.D."/>
            <person name="Phillips G.N.Jr."/>
            <person name="Anand R."/>
            <person name="Wells G.B."/>
            <person name="Pinch M."/>
            <person name="Guth R."/>
            <person name="Unguez G.A."/>
            <person name="Albert J.S."/>
            <person name="Zakon H.H."/>
            <person name="Samanta M.P."/>
            <person name="Sussman M.R."/>
        </authorList>
    </citation>
    <scope>NUCLEOTIDE SEQUENCE [LARGE SCALE GENOMIC DNA]</scope>
</reference>
<dbReference type="InterPro" id="IPR013632">
    <property type="entry name" value="Rad51_C"/>
</dbReference>
<reference evidence="3" key="2">
    <citation type="journal article" date="2017" name="Sci. Adv.">
        <title>A tail of two voltages: Proteomic comparison of the three electric organs of the electric eel.</title>
        <authorList>
            <person name="Traeger L.L."/>
            <person name="Sabat G."/>
            <person name="Barrett-Wilt G.A."/>
            <person name="Wells G.B."/>
            <person name="Sussman M.R."/>
        </authorList>
    </citation>
    <scope>NUCLEOTIDE SEQUENCE [LARGE SCALE GENOMIC DNA]</scope>
</reference>
<dbReference type="SUPFAM" id="SSF52540">
    <property type="entry name" value="P-loop containing nucleoside triphosphate hydrolases"/>
    <property type="match status" value="1"/>
</dbReference>
<reference evidence="2" key="5">
    <citation type="submission" date="2025-09" db="UniProtKB">
        <authorList>
            <consortium name="Ensembl"/>
        </authorList>
    </citation>
    <scope>IDENTIFICATION</scope>
</reference>
<keyword evidence="3" id="KW-1185">Reference proteome</keyword>
<dbReference type="GO" id="GO:0005813">
    <property type="term" value="C:centrosome"/>
    <property type="evidence" value="ECO:0007669"/>
    <property type="project" value="TreeGrafter"/>
</dbReference>
<dbReference type="GO" id="GO:0005524">
    <property type="term" value="F:ATP binding"/>
    <property type="evidence" value="ECO:0007669"/>
    <property type="project" value="InterPro"/>
</dbReference>
<evidence type="ECO:0000313" key="2">
    <source>
        <dbReference type="Ensembl" id="ENSEEEP00000039680.2"/>
    </source>
</evidence>
<reference evidence="2" key="3">
    <citation type="submission" date="2020-05" db="EMBL/GenBank/DDBJ databases">
        <title>Electrophorus electricus (electric eel) genome, fEleEle1, primary haplotype.</title>
        <authorList>
            <person name="Myers G."/>
            <person name="Meyer A."/>
            <person name="Fedrigo O."/>
            <person name="Formenti G."/>
            <person name="Rhie A."/>
            <person name="Tracey A."/>
            <person name="Sims Y."/>
            <person name="Jarvis E.D."/>
        </authorList>
    </citation>
    <scope>NUCLEOTIDE SEQUENCE [LARGE SCALE GENOMIC DNA]</scope>
</reference>
<dbReference type="GO" id="GO:0042148">
    <property type="term" value="P:DNA strand invasion"/>
    <property type="evidence" value="ECO:0007669"/>
    <property type="project" value="TreeGrafter"/>
</dbReference>
<evidence type="ECO:0000259" key="1">
    <source>
        <dbReference type="PROSITE" id="PS50162"/>
    </source>
</evidence>
<name>A0A4W4GU11_ELEEL</name>
<dbReference type="GO" id="GO:0000400">
    <property type="term" value="F:four-way junction DNA binding"/>
    <property type="evidence" value="ECO:0007669"/>
    <property type="project" value="TreeGrafter"/>
</dbReference>
<dbReference type="PANTHER" id="PTHR46644">
    <property type="entry name" value="DNA REPAIR PROTEIN XRCC2"/>
    <property type="match status" value="1"/>
</dbReference>
<dbReference type="GO" id="GO:0140664">
    <property type="term" value="F:ATP-dependent DNA damage sensor activity"/>
    <property type="evidence" value="ECO:0007669"/>
    <property type="project" value="InterPro"/>
</dbReference>
<dbReference type="Pfam" id="PF08423">
    <property type="entry name" value="Rad51"/>
    <property type="match status" value="1"/>
</dbReference>
<dbReference type="GO" id="GO:0005657">
    <property type="term" value="C:replication fork"/>
    <property type="evidence" value="ECO:0007669"/>
    <property type="project" value="InterPro"/>
</dbReference>
<dbReference type="RefSeq" id="XP_026879464.2">
    <property type="nucleotide sequence ID" value="XM_027023663.2"/>
</dbReference>
<sequence>MTSRVKMAESALQLLARVGERRSLKDIDPRIFPENGGPVQGDVVEFHGVEGSGKTETLYHLMSRCLLPVPSGGLGVDVVFVDTDYHFDMLRLVAVLEARVSGAGHEREAQEEEEVVVRSCLRRLSVVHCSSSTQLLLTLHYLEGSISARPDLSLLVVDSISAFYWVDRSSGGDSLARQEANLRKSVELLNRLRRDYGTVVFATTHAIMRNYASASSSAAGGSTNASDWRPGAGVTDFDKPYLCRIWQRSLTHRLLFSKSEQSSAVVGEPQVFSVACTAIRTKGVKRCAFHVTEGGVVFL</sequence>
<protein>
    <recommendedName>
        <fullName evidence="1">RecA family profile 1 domain-containing protein</fullName>
    </recommendedName>
</protein>
<evidence type="ECO:0000313" key="3">
    <source>
        <dbReference type="Proteomes" id="UP000314983"/>
    </source>
</evidence>
<dbReference type="GeneTree" id="ENSGT00390000020445"/>
<dbReference type="InterPro" id="IPR030547">
    <property type="entry name" value="XRCC2"/>
</dbReference>
<dbReference type="InterPro" id="IPR020588">
    <property type="entry name" value="RecA_ATP-bd"/>
</dbReference>
<dbReference type="InterPro" id="IPR027417">
    <property type="entry name" value="P-loop_NTPase"/>
</dbReference>
<dbReference type="PANTHER" id="PTHR46644:SF2">
    <property type="entry name" value="DNA REPAIR PROTEIN XRCC2"/>
    <property type="match status" value="1"/>
</dbReference>
<dbReference type="Ensembl" id="ENSEEET00000040137.2">
    <property type="protein sequence ID" value="ENSEEEP00000039680.2"/>
    <property type="gene ID" value="ENSEEEG00000018823.2"/>
</dbReference>
<dbReference type="Gene3D" id="3.40.50.300">
    <property type="entry name" value="P-loop containing nucleotide triphosphate hydrolases"/>
    <property type="match status" value="1"/>
</dbReference>
<dbReference type="PROSITE" id="PS50162">
    <property type="entry name" value="RECA_2"/>
    <property type="match status" value="1"/>
</dbReference>
<accession>A0A4W4GU11</accession>